<dbReference type="KEGG" id="gtt:GUITHDRAFT_122059"/>
<dbReference type="RefSeq" id="XP_005818724.1">
    <property type="nucleotide sequence ID" value="XM_005818667.1"/>
</dbReference>
<dbReference type="EMBL" id="JH993240">
    <property type="protein sequence ID" value="EKX31744.1"/>
    <property type="molecule type" value="Genomic_DNA"/>
</dbReference>
<dbReference type="EnsemblProtists" id="EKX31744">
    <property type="protein sequence ID" value="EKX31744"/>
    <property type="gene ID" value="GUITHDRAFT_122059"/>
</dbReference>
<organism evidence="1">
    <name type="scientific">Guillardia theta (strain CCMP2712)</name>
    <name type="common">Cryptophyte</name>
    <dbReference type="NCBI Taxonomy" id="905079"/>
    <lineage>
        <taxon>Eukaryota</taxon>
        <taxon>Cryptophyceae</taxon>
        <taxon>Pyrenomonadales</taxon>
        <taxon>Geminigeraceae</taxon>
        <taxon>Guillardia</taxon>
    </lineage>
</organism>
<evidence type="ECO:0000313" key="3">
    <source>
        <dbReference type="Proteomes" id="UP000011087"/>
    </source>
</evidence>
<evidence type="ECO:0000313" key="2">
    <source>
        <dbReference type="EnsemblProtists" id="EKX31744"/>
    </source>
</evidence>
<dbReference type="CDD" id="cd00054">
    <property type="entry name" value="EGF_CA"/>
    <property type="match status" value="1"/>
</dbReference>
<dbReference type="GeneID" id="17288463"/>
<dbReference type="AlphaFoldDB" id="L1I799"/>
<dbReference type="Proteomes" id="UP000011087">
    <property type="component" value="Unassembled WGS sequence"/>
</dbReference>
<proteinExistence type="predicted"/>
<reference evidence="1 3" key="1">
    <citation type="journal article" date="2012" name="Nature">
        <title>Algal genomes reveal evolutionary mosaicism and the fate of nucleomorphs.</title>
        <authorList>
            <consortium name="DOE Joint Genome Institute"/>
            <person name="Curtis B.A."/>
            <person name="Tanifuji G."/>
            <person name="Burki F."/>
            <person name="Gruber A."/>
            <person name="Irimia M."/>
            <person name="Maruyama S."/>
            <person name="Arias M.C."/>
            <person name="Ball S.G."/>
            <person name="Gile G.H."/>
            <person name="Hirakawa Y."/>
            <person name="Hopkins J.F."/>
            <person name="Kuo A."/>
            <person name="Rensing S.A."/>
            <person name="Schmutz J."/>
            <person name="Symeonidi A."/>
            <person name="Elias M."/>
            <person name="Eveleigh R.J."/>
            <person name="Herman E.K."/>
            <person name="Klute M.J."/>
            <person name="Nakayama T."/>
            <person name="Obornik M."/>
            <person name="Reyes-Prieto A."/>
            <person name="Armbrust E.V."/>
            <person name="Aves S.J."/>
            <person name="Beiko R.G."/>
            <person name="Coutinho P."/>
            <person name="Dacks J.B."/>
            <person name="Durnford D.G."/>
            <person name="Fast N.M."/>
            <person name="Green B.R."/>
            <person name="Grisdale C.J."/>
            <person name="Hempel F."/>
            <person name="Henrissat B."/>
            <person name="Hoppner M.P."/>
            <person name="Ishida K."/>
            <person name="Kim E."/>
            <person name="Koreny L."/>
            <person name="Kroth P.G."/>
            <person name="Liu Y."/>
            <person name="Malik S.B."/>
            <person name="Maier U.G."/>
            <person name="McRose D."/>
            <person name="Mock T."/>
            <person name="Neilson J.A."/>
            <person name="Onodera N.T."/>
            <person name="Poole A.M."/>
            <person name="Pritham E.J."/>
            <person name="Richards T.A."/>
            <person name="Rocap G."/>
            <person name="Roy S.W."/>
            <person name="Sarai C."/>
            <person name="Schaack S."/>
            <person name="Shirato S."/>
            <person name="Slamovits C.H."/>
            <person name="Spencer D.F."/>
            <person name="Suzuki S."/>
            <person name="Worden A.Z."/>
            <person name="Zauner S."/>
            <person name="Barry K."/>
            <person name="Bell C."/>
            <person name="Bharti A.K."/>
            <person name="Crow J.A."/>
            <person name="Grimwood J."/>
            <person name="Kramer R."/>
            <person name="Lindquist E."/>
            <person name="Lucas S."/>
            <person name="Salamov A."/>
            <person name="McFadden G.I."/>
            <person name="Lane C.E."/>
            <person name="Keeling P.J."/>
            <person name="Gray M.W."/>
            <person name="Grigoriev I.V."/>
            <person name="Archibald J.M."/>
        </authorList>
    </citation>
    <scope>NUCLEOTIDE SEQUENCE</scope>
    <source>
        <strain evidence="1 3">CCMP2712</strain>
    </source>
</reference>
<name>L1I799_GUITC</name>
<sequence>MATTPQLAPWLIKSLNEDTIFVKLARKAECSEDEDDFDGILSPLPTKVDLQDVNECLDASLCPANSTCINTYVTPQSCTASQVGHSVNYKLSGLCMAQVTSSMGGFSAASSSTNTISYKNLLATPCYNADPANMYCYSVYSSALSYSPMLVSLGVSGISGSGGQGPYGRRLLGIDDGPEFFSHDDACMDAWDEFLATNKSTRVMAGCVTRFAATYDVVSQHGMLDYIPPNMFVSWSDFIATVGERPESLLILLYSPRMAVDLIFRTPTFNRLYRYYFIWVSALSDAYFDIAVHKRLDANGSLHYEVDADGGVFINGHNISEMTLILLNLLHGAHRHFNATETNHTLSLAVRNRESVRKLLSMTSLSPLATELLYNGSGVEERVTLRHLMQFTSWKTQMKEVQRFTGSTALNNGVQQSVGTATDAAWVNSPFAWPINYDFGGTVLQCQLPLRHDLELLNNASGTKAGPVGQIQLVLRGA</sequence>
<reference evidence="2" key="3">
    <citation type="submission" date="2016-03" db="UniProtKB">
        <authorList>
            <consortium name="EnsemblProtists"/>
        </authorList>
    </citation>
    <scope>IDENTIFICATION</scope>
</reference>
<protein>
    <submittedName>
        <fullName evidence="1 2">Uncharacterized protein</fullName>
    </submittedName>
</protein>
<dbReference type="PaxDb" id="55529-EKX31744"/>
<keyword evidence="3" id="KW-1185">Reference proteome</keyword>
<evidence type="ECO:0000313" key="1">
    <source>
        <dbReference type="EMBL" id="EKX31744.1"/>
    </source>
</evidence>
<reference evidence="3" key="2">
    <citation type="submission" date="2012-11" db="EMBL/GenBank/DDBJ databases">
        <authorList>
            <person name="Kuo A."/>
            <person name="Curtis B.A."/>
            <person name="Tanifuji G."/>
            <person name="Burki F."/>
            <person name="Gruber A."/>
            <person name="Irimia M."/>
            <person name="Maruyama S."/>
            <person name="Arias M.C."/>
            <person name="Ball S.G."/>
            <person name="Gile G.H."/>
            <person name="Hirakawa Y."/>
            <person name="Hopkins J.F."/>
            <person name="Rensing S.A."/>
            <person name="Schmutz J."/>
            <person name="Symeonidi A."/>
            <person name="Elias M."/>
            <person name="Eveleigh R.J."/>
            <person name="Herman E.K."/>
            <person name="Klute M.J."/>
            <person name="Nakayama T."/>
            <person name="Obornik M."/>
            <person name="Reyes-Prieto A."/>
            <person name="Armbrust E.V."/>
            <person name="Aves S.J."/>
            <person name="Beiko R.G."/>
            <person name="Coutinho P."/>
            <person name="Dacks J.B."/>
            <person name="Durnford D.G."/>
            <person name="Fast N.M."/>
            <person name="Green B.R."/>
            <person name="Grisdale C."/>
            <person name="Hempe F."/>
            <person name="Henrissat B."/>
            <person name="Hoppner M.P."/>
            <person name="Ishida K.-I."/>
            <person name="Kim E."/>
            <person name="Koreny L."/>
            <person name="Kroth P.G."/>
            <person name="Liu Y."/>
            <person name="Malik S.-B."/>
            <person name="Maier U.G."/>
            <person name="McRose D."/>
            <person name="Mock T."/>
            <person name="Neilson J.A."/>
            <person name="Onodera N.T."/>
            <person name="Poole A.M."/>
            <person name="Pritham E.J."/>
            <person name="Richards T.A."/>
            <person name="Rocap G."/>
            <person name="Roy S.W."/>
            <person name="Sarai C."/>
            <person name="Schaack S."/>
            <person name="Shirato S."/>
            <person name="Slamovits C.H."/>
            <person name="Spencer D.F."/>
            <person name="Suzuki S."/>
            <person name="Worden A.Z."/>
            <person name="Zauner S."/>
            <person name="Barry K."/>
            <person name="Bell C."/>
            <person name="Bharti A.K."/>
            <person name="Crow J.A."/>
            <person name="Grimwood J."/>
            <person name="Kramer R."/>
            <person name="Lindquist E."/>
            <person name="Lucas S."/>
            <person name="Salamov A."/>
            <person name="McFadden G.I."/>
            <person name="Lane C.E."/>
            <person name="Keeling P.J."/>
            <person name="Gray M.W."/>
            <person name="Grigoriev I.V."/>
            <person name="Archibald J.M."/>
        </authorList>
    </citation>
    <scope>NUCLEOTIDE SEQUENCE</scope>
    <source>
        <strain evidence="3">CCMP2712</strain>
    </source>
</reference>
<dbReference type="HOGENOM" id="CLU_571696_0_0_1"/>
<gene>
    <name evidence="1" type="ORF">GUITHDRAFT_122059</name>
</gene>
<accession>L1I799</accession>